<dbReference type="Proteomes" id="UP000462066">
    <property type="component" value="Unassembled WGS sequence"/>
</dbReference>
<comment type="subcellular location">
    <subcellularLocation>
        <location evidence="1">Membrane</location>
        <topology evidence="1">Multi-pass membrane protein</topology>
    </subcellularLocation>
</comment>
<feature type="transmembrane region" description="Helical" evidence="6">
    <location>
        <begin position="99"/>
        <end position="117"/>
    </location>
</feature>
<evidence type="ECO:0000256" key="6">
    <source>
        <dbReference type="SAM" id="Phobius"/>
    </source>
</evidence>
<dbReference type="GO" id="GO:0005886">
    <property type="term" value="C:plasma membrane"/>
    <property type="evidence" value="ECO:0007669"/>
    <property type="project" value="TreeGrafter"/>
</dbReference>
<accession>A0A7V8GK53</accession>
<keyword evidence="4 6" id="KW-1133">Transmembrane helix</keyword>
<keyword evidence="3 6" id="KW-0812">Transmembrane</keyword>
<protein>
    <recommendedName>
        <fullName evidence="7">GtrA/DPMS transmembrane domain-containing protein</fullName>
    </recommendedName>
</protein>
<dbReference type="PANTHER" id="PTHR38459">
    <property type="entry name" value="PROPHAGE BACTOPRENOL-LINKED GLUCOSE TRANSLOCASE HOMOLOG"/>
    <property type="match status" value="1"/>
</dbReference>
<evidence type="ECO:0000256" key="3">
    <source>
        <dbReference type="ARBA" id="ARBA00022692"/>
    </source>
</evidence>
<dbReference type="InterPro" id="IPR051401">
    <property type="entry name" value="GtrA_CellWall_Glycosyl"/>
</dbReference>
<dbReference type="EMBL" id="MWIP01000022">
    <property type="protein sequence ID" value="KAF1684805.1"/>
    <property type="molecule type" value="Genomic_DNA"/>
</dbReference>
<dbReference type="Pfam" id="PF04138">
    <property type="entry name" value="GtrA_DPMS_TM"/>
    <property type="match status" value="1"/>
</dbReference>
<evidence type="ECO:0000256" key="2">
    <source>
        <dbReference type="ARBA" id="ARBA00009399"/>
    </source>
</evidence>
<comment type="caution">
    <text evidence="8">The sequence shown here is derived from an EMBL/GenBank/DDBJ whole genome shotgun (WGS) entry which is preliminary data.</text>
</comment>
<dbReference type="PANTHER" id="PTHR38459:SF1">
    <property type="entry name" value="PROPHAGE BACTOPRENOL-LINKED GLUCOSE TRANSLOCASE HOMOLOG"/>
    <property type="match status" value="1"/>
</dbReference>
<evidence type="ECO:0000256" key="5">
    <source>
        <dbReference type="ARBA" id="ARBA00023136"/>
    </source>
</evidence>
<evidence type="ECO:0000259" key="7">
    <source>
        <dbReference type="Pfam" id="PF04138"/>
    </source>
</evidence>
<organism evidence="8 9">
    <name type="scientific">Pseudoxanthomonas broegbernensis</name>
    <dbReference type="NCBI Taxonomy" id="83619"/>
    <lineage>
        <taxon>Bacteria</taxon>
        <taxon>Pseudomonadati</taxon>
        <taxon>Pseudomonadota</taxon>
        <taxon>Gammaproteobacteria</taxon>
        <taxon>Lysobacterales</taxon>
        <taxon>Lysobacteraceae</taxon>
        <taxon>Pseudoxanthomonas</taxon>
    </lineage>
</organism>
<keyword evidence="9" id="KW-1185">Reference proteome</keyword>
<dbReference type="GO" id="GO:0000271">
    <property type="term" value="P:polysaccharide biosynthetic process"/>
    <property type="evidence" value="ECO:0007669"/>
    <property type="project" value="InterPro"/>
</dbReference>
<name>A0A7V8GK53_9GAMM</name>
<keyword evidence="5 6" id="KW-0472">Membrane</keyword>
<feature type="domain" description="GtrA/DPMS transmembrane" evidence="7">
    <location>
        <begin position="11"/>
        <end position="122"/>
    </location>
</feature>
<feature type="transmembrane region" description="Helical" evidence="6">
    <location>
        <begin position="72"/>
        <end position="93"/>
    </location>
</feature>
<dbReference type="AlphaFoldDB" id="A0A7V8GK53"/>
<dbReference type="InterPro" id="IPR007267">
    <property type="entry name" value="GtrA_DPMS_TM"/>
</dbReference>
<evidence type="ECO:0000256" key="1">
    <source>
        <dbReference type="ARBA" id="ARBA00004141"/>
    </source>
</evidence>
<evidence type="ECO:0000313" key="9">
    <source>
        <dbReference type="Proteomes" id="UP000462066"/>
    </source>
</evidence>
<gene>
    <name evidence="8" type="ORF">B1992_14340</name>
</gene>
<comment type="similarity">
    <text evidence="2">Belongs to the GtrA family.</text>
</comment>
<feature type="transmembrane region" description="Helical" evidence="6">
    <location>
        <begin position="33"/>
        <end position="52"/>
    </location>
</feature>
<evidence type="ECO:0000256" key="4">
    <source>
        <dbReference type="ARBA" id="ARBA00022989"/>
    </source>
</evidence>
<proteinExistence type="inferred from homology"/>
<sequence>MRVRSRRLTIFALVGLLVTLVGAAIVVVVTATIGNPIVANAVGYAFGLLLSYALNSRYTFGQSQTPRNALRFITCFAIAFAANLIVVYLVVYQFSIQKIIGSLAGLPIYTITFYFLCEKWAFVERARD</sequence>
<evidence type="ECO:0000313" key="8">
    <source>
        <dbReference type="EMBL" id="KAF1684805.1"/>
    </source>
</evidence>
<reference evidence="8 9" key="1">
    <citation type="submission" date="2017-10" db="EMBL/GenBank/DDBJ databases">
        <title>Whole genome sequencing of Pseudoxanthomonas broegbernensis DSM 12573(T).</title>
        <authorList>
            <person name="Kumar S."/>
            <person name="Bansal K."/>
            <person name="Kaur A."/>
            <person name="Patil P."/>
            <person name="Sharma S."/>
            <person name="Patil P.B."/>
        </authorList>
    </citation>
    <scope>NUCLEOTIDE SEQUENCE [LARGE SCALE GENOMIC DNA]</scope>
    <source>
        <strain evidence="8 9">DSM 12573</strain>
    </source>
</reference>